<accession>A0A8D8MJG2</accession>
<sequence length="107" mass="11087">MGSPVSVIVITGAGGGWGCCTWSFVTTRMPTVGTAVAHRDEGGEEMASWAPEAGSSTVTIFLGPRPEGSLISSAWLRMPMMLSCPTPFRMSSPLTPTNSFVSGCNSG</sequence>
<protein>
    <submittedName>
        <fullName evidence="1">(northern house mosquito) hypothetical protein</fullName>
    </submittedName>
</protein>
<dbReference type="EMBL" id="HBUE01032817">
    <property type="protein sequence ID" value="CAG6457441.1"/>
    <property type="molecule type" value="Transcribed_RNA"/>
</dbReference>
<dbReference type="EMBL" id="HBUE01308613">
    <property type="protein sequence ID" value="CAG6582339.1"/>
    <property type="molecule type" value="Transcribed_RNA"/>
</dbReference>
<dbReference type="EMBL" id="HBUE01202427">
    <property type="protein sequence ID" value="CAG6530513.1"/>
    <property type="molecule type" value="Transcribed_RNA"/>
</dbReference>
<name>A0A8D8MJG2_CULPI</name>
<proteinExistence type="predicted"/>
<organism evidence="1">
    <name type="scientific">Culex pipiens</name>
    <name type="common">House mosquito</name>
    <dbReference type="NCBI Taxonomy" id="7175"/>
    <lineage>
        <taxon>Eukaryota</taxon>
        <taxon>Metazoa</taxon>
        <taxon>Ecdysozoa</taxon>
        <taxon>Arthropoda</taxon>
        <taxon>Hexapoda</taxon>
        <taxon>Insecta</taxon>
        <taxon>Pterygota</taxon>
        <taxon>Neoptera</taxon>
        <taxon>Endopterygota</taxon>
        <taxon>Diptera</taxon>
        <taxon>Nematocera</taxon>
        <taxon>Culicoidea</taxon>
        <taxon>Culicidae</taxon>
        <taxon>Culicinae</taxon>
        <taxon>Culicini</taxon>
        <taxon>Culex</taxon>
        <taxon>Culex</taxon>
    </lineage>
</organism>
<evidence type="ECO:0000313" key="1">
    <source>
        <dbReference type="EMBL" id="CAG6530513.1"/>
    </source>
</evidence>
<dbReference type="AlphaFoldDB" id="A0A8D8MJG2"/>
<reference evidence="1" key="1">
    <citation type="submission" date="2021-05" db="EMBL/GenBank/DDBJ databases">
        <authorList>
            <person name="Alioto T."/>
            <person name="Alioto T."/>
            <person name="Gomez Garrido J."/>
        </authorList>
    </citation>
    <scope>NUCLEOTIDE SEQUENCE</scope>
</reference>